<dbReference type="InterPro" id="IPR036388">
    <property type="entry name" value="WH-like_DNA-bd_sf"/>
</dbReference>
<keyword evidence="3" id="KW-0804">Transcription</keyword>
<dbReference type="GO" id="GO:0045892">
    <property type="term" value="P:negative regulation of DNA-templated transcription"/>
    <property type="evidence" value="ECO:0007669"/>
    <property type="project" value="TreeGrafter"/>
</dbReference>
<dbReference type="AlphaFoldDB" id="A0A6F9DZF5"/>
<organism evidence="6 7">
    <name type="scientific">Kyrpidia spormannii</name>
    <dbReference type="NCBI Taxonomy" id="2055160"/>
    <lineage>
        <taxon>Bacteria</taxon>
        <taxon>Bacillati</taxon>
        <taxon>Bacillota</taxon>
        <taxon>Bacilli</taxon>
        <taxon>Bacillales</taxon>
        <taxon>Alicyclobacillaceae</taxon>
        <taxon>Kyrpidia</taxon>
    </lineage>
</organism>
<dbReference type="SUPFAM" id="SSF55781">
    <property type="entry name" value="GAF domain-like"/>
    <property type="match status" value="1"/>
</dbReference>
<dbReference type="Proteomes" id="UP000502196">
    <property type="component" value="Chromosome"/>
</dbReference>
<keyword evidence="1" id="KW-0805">Transcription regulation</keyword>
<dbReference type="InterPro" id="IPR036390">
    <property type="entry name" value="WH_DNA-bd_sf"/>
</dbReference>
<dbReference type="PANTHER" id="PTHR30136">
    <property type="entry name" value="HELIX-TURN-HELIX TRANSCRIPTIONAL REGULATOR, ICLR FAMILY"/>
    <property type="match status" value="1"/>
</dbReference>
<keyword evidence="2" id="KW-0238">DNA-binding</keyword>
<dbReference type="Gene3D" id="3.30.450.40">
    <property type="match status" value="1"/>
</dbReference>
<dbReference type="PANTHER" id="PTHR30136:SF24">
    <property type="entry name" value="HTH-TYPE TRANSCRIPTIONAL REPRESSOR ALLR"/>
    <property type="match status" value="1"/>
</dbReference>
<protein>
    <submittedName>
        <fullName evidence="6">IclR family transcriptional regulator</fullName>
    </submittedName>
</protein>
<proteinExistence type="predicted"/>
<dbReference type="PROSITE" id="PS51077">
    <property type="entry name" value="HTH_ICLR"/>
    <property type="match status" value="1"/>
</dbReference>
<evidence type="ECO:0000256" key="1">
    <source>
        <dbReference type="ARBA" id="ARBA00023015"/>
    </source>
</evidence>
<sequence>MPFHFVKREMLMNESVLKALKLLDFFIEEPELTLRDLARLSGMPKPTVYRFLAALEKYHFVKKIKYSELDIRYKLGTKLLELGNVVAEQLELRKVALPHMQRLGSEVEEVVHLTIREGNEAVYIEKVESKKALRLFIRVGKRAPLHAGSGPKLLLAFTPEEEFQQIISHYPLESLTKNTITEKRKLLEEMKKIRADGFAVSEGEQDEDTVGISFPVRDYTGNVIAALGVSGLKYAFREPRLTEIKERVRVAAEQISKELGFIH</sequence>
<evidence type="ECO:0000313" key="7">
    <source>
        <dbReference type="Proteomes" id="UP000502196"/>
    </source>
</evidence>
<dbReference type="InterPro" id="IPR014757">
    <property type="entry name" value="Tscrpt_reg_IclR_C"/>
</dbReference>
<evidence type="ECO:0000256" key="3">
    <source>
        <dbReference type="ARBA" id="ARBA00023163"/>
    </source>
</evidence>
<dbReference type="InterPro" id="IPR029016">
    <property type="entry name" value="GAF-like_dom_sf"/>
</dbReference>
<dbReference type="InterPro" id="IPR005471">
    <property type="entry name" value="Tscrpt_reg_IclR_N"/>
</dbReference>
<dbReference type="Pfam" id="PF09339">
    <property type="entry name" value="HTH_IclR"/>
    <property type="match status" value="1"/>
</dbReference>
<accession>A0A6F9DZF5</accession>
<reference evidence="6 7" key="1">
    <citation type="submission" date="2020-04" db="EMBL/GenBank/DDBJ databases">
        <authorList>
            <person name="Hogendoorn C."/>
        </authorList>
    </citation>
    <scope>NUCLEOTIDE SEQUENCE [LARGE SCALE GENOMIC DNA]</scope>
    <source>
        <strain evidence="6">COOX1</strain>
    </source>
</reference>
<dbReference type="RefSeq" id="WP_352140017.1">
    <property type="nucleotide sequence ID" value="NZ_CP047971.1"/>
</dbReference>
<dbReference type="PROSITE" id="PS51078">
    <property type="entry name" value="ICLR_ED"/>
    <property type="match status" value="1"/>
</dbReference>
<dbReference type="Pfam" id="PF01614">
    <property type="entry name" value="IclR_C"/>
    <property type="match status" value="1"/>
</dbReference>
<dbReference type="InterPro" id="IPR050707">
    <property type="entry name" value="HTH_MetabolicPath_Reg"/>
</dbReference>
<dbReference type="SMART" id="SM00346">
    <property type="entry name" value="HTH_ICLR"/>
    <property type="match status" value="1"/>
</dbReference>
<evidence type="ECO:0000313" key="6">
    <source>
        <dbReference type="EMBL" id="CAB3390362.1"/>
    </source>
</evidence>
<dbReference type="Gene3D" id="1.10.10.10">
    <property type="entry name" value="Winged helix-like DNA-binding domain superfamily/Winged helix DNA-binding domain"/>
    <property type="match status" value="1"/>
</dbReference>
<dbReference type="SUPFAM" id="SSF46785">
    <property type="entry name" value="Winged helix' DNA-binding domain"/>
    <property type="match status" value="1"/>
</dbReference>
<dbReference type="EMBL" id="LR792683">
    <property type="protein sequence ID" value="CAB3390362.1"/>
    <property type="molecule type" value="Genomic_DNA"/>
</dbReference>
<feature type="domain" description="HTH iclR-type" evidence="4">
    <location>
        <begin position="13"/>
        <end position="77"/>
    </location>
</feature>
<evidence type="ECO:0000259" key="4">
    <source>
        <dbReference type="PROSITE" id="PS51077"/>
    </source>
</evidence>
<dbReference type="GO" id="GO:0003700">
    <property type="term" value="F:DNA-binding transcription factor activity"/>
    <property type="evidence" value="ECO:0007669"/>
    <property type="project" value="TreeGrafter"/>
</dbReference>
<evidence type="ECO:0000259" key="5">
    <source>
        <dbReference type="PROSITE" id="PS51078"/>
    </source>
</evidence>
<feature type="domain" description="IclR-ED" evidence="5">
    <location>
        <begin position="78"/>
        <end position="261"/>
    </location>
</feature>
<evidence type="ECO:0000256" key="2">
    <source>
        <dbReference type="ARBA" id="ARBA00023125"/>
    </source>
</evidence>
<dbReference type="GO" id="GO:0003677">
    <property type="term" value="F:DNA binding"/>
    <property type="evidence" value="ECO:0007669"/>
    <property type="project" value="UniProtKB-KW"/>
</dbReference>
<name>A0A6F9DZF5_9BACL</name>
<gene>
    <name evidence="6" type="ORF">COOX1_0370</name>
</gene>